<reference evidence="2" key="1">
    <citation type="submission" date="2020-07" db="EMBL/GenBank/DDBJ databases">
        <title>Huge and variable diversity of episymbiotic CPR bacteria and DPANN archaea in groundwater ecosystems.</title>
        <authorList>
            <person name="He C.Y."/>
            <person name="Keren R."/>
            <person name="Whittaker M."/>
            <person name="Farag I.F."/>
            <person name="Doudna J."/>
            <person name="Cate J.H.D."/>
            <person name="Banfield J.F."/>
        </authorList>
    </citation>
    <scope>NUCLEOTIDE SEQUENCE</scope>
    <source>
        <strain evidence="2">NC_groundwater_1860_Pr3_B-0.1um_51_7</strain>
    </source>
</reference>
<proteinExistence type="predicted"/>
<keyword evidence="1" id="KW-0472">Membrane</keyword>
<gene>
    <name evidence="2" type="ORF">HZB08_01670</name>
</gene>
<comment type="caution">
    <text evidence="2">The sequence shown here is derived from an EMBL/GenBank/DDBJ whole genome shotgun (WGS) entry which is preliminary data.</text>
</comment>
<evidence type="ECO:0000313" key="3">
    <source>
        <dbReference type="Proteomes" id="UP000808761"/>
    </source>
</evidence>
<accession>A0A9D6UP11</accession>
<keyword evidence="1" id="KW-0812">Transmembrane</keyword>
<feature type="transmembrane region" description="Helical" evidence="1">
    <location>
        <begin position="245"/>
        <end position="267"/>
    </location>
</feature>
<evidence type="ECO:0000313" key="2">
    <source>
        <dbReference type="EMBL" id="MBI5078716.1"/>
    </source>
</evidence>
<organism evidence="2 3">
    <name type="scientific">Candidatus Saganbacteria bacterium</name>
    <dbReference type="NCBI Taxonomy" id="2575572"/>
    <lineage>
        <taxon>Bacteria</taxon>
        <taxon>Bacillati</taxon>
        <taxon>Saganbacteria</taxon>
    </lineage>
</organism>
<dbReference type="Proteomes" id="UP000808761">
    <property type="component" value="Unassembled WGS sequence"/>
</dbReference>
<protein>
    <submittedName>
        <fullName evidence="2">Uncharacterized protein</fullName>
    </submittedName>
</protein>
<keyword evidence="1" id="KW-1133">Transmembrane helix</keyword>
<dbReference type="AlphaFoldDB" id="A0A9D6UP11"/>
<name>A0A9D6UP11_UNCSA</name>
<dbReference type="EMBL" id="JACRKR010000085">
    <property type="protein sequence ID" value="MBI5078716.1"/>
    <property type="molecule type" value="Genomic_DNA"/>
</dbReference>
<evidence type="ECO:0000256" key="1">
    <source>
        <dbReference type="SAM" id="Phobius"/>
    </source>
</evidence>
<sequence>MQRVKTKRFGVGICLGFWILISICTPGASASYISLDVTLSSKIEAHNLKVKVRAVNKGDEPAYNVLAELWASGEKLLADRQDELKGYGAYRAEMAIPLSVELPGTYPLILLMHYTDGNGYPFSALTGQTFVYQREEVSPAFGWLKSSSFTEAGDVYLTLKNLGNRELNSKVYLVLPNELTVNENVVSVRLAPASEQSVKFTVKNFSALPGSAYQALAVAEFEDQNIHFTGVSSGTIKILSSRGTIFGLPPTVVIAILTALILVLFAVQFKRQ</sequence>